<dbReference type="InterPro" id="IPR051161">
    <property type="entry name" value="Mannose-6P_isomerase_type2"/>
</dbReference>
<organism evidence="3 4">
    <name type="scientific">Paenibacillus dendritiformis C454</name>
    <dbReference type="NCBI Taxonomy" id="1131935"/>
    <lineage>
        <taxon>Bacteria</taxon>
        <taxon>Bacillati</taxon>
        <taxon>Bacillota</taxon>
        <taxon>Bacilli</taxon>
        <taxon>Bacillales</taxon>
        <taxon>Paenibacillaceae</taxon>
        <taxon>Paenibacillus</taxon>
    </lineage>
</organism>
<dbReference type="PATRIC" id="fig|1131935.3.peg.1028"/>
<dbReference type="SUPFAM" id="SSF53448">
    <property type="entry name" value="Nucleotide-diphospho-sugar transferases"/>
    <property type="match status" value="1"/>
</dbReference>
<dbReference type="GO" id="GO:0016853">
    <property type="term" value="F:isomerase activity"/>
    <property type="evidence" value="ECO:0007669"/>
    <property type="project" value="UniProtKB-KW"/>
</dbReference>
<dbReference type="GO" id="GO:0004475">
    <property type="term" value="F:mannose-1-phosphate guanylyltransferase (GTP) activity"/>
    <property type="evidence" value="ECO:0007669"/>
    <property type="project" value="TreeGrafter"/>
</dbReference>
<keyword evidence="3" id="KW-0413">Isomerase</keyword>
<gene>
    <name evidence="3" type="ORF">PDENDC454_05181</name>
</gene>
<dbReference type="InterPro" id="IPR029044">
    <property type="entry name" value="Nucleotide-diphossugar_trans"/>
</dbReference>
<dbReference type="InterPro" id="IPR005835">
    <property type="entry name" value="NTP_transferase_dom"/>
</dbReference>
<dbReference type="PANTHER" id="PTHR46390">
    <property type="entry name" value="MANNOSE-1-PHOSPHATE GUANYLYLTRANSFERASE"/>
    <property type="match status" value="1"/>
</dbReference>
<accession>H3SC00</accession>
<name>H3SC00_9BACL</name>
<feature type="domain" description="Nucleotidyl transferase" evidence="1">
    <location>
        <begin position="2"/>
        <end position="271"/>
    </location>
</feature>
<dbReference type="AlphaFoldDB" id="H3SC00"/>
<reference evidence="3 4" key="1">
    <citation type="journal article" date="2012" name="J. Bacteriol.">
        <title>Genome Sequence of the Pattern-Forming Social Bacterium Paenibacillus dendritiformis C454 Chiral Morphotype.</title>
        <authorList>
            <person name="Sirota-Madi A."/>
            <person name="Olender T."/>
            <person name="Helman Y."/>
            <person name="Brainis I."/>
            <person name="Finkelshtein A."/>
            <person name="Roth D."/>
            <person name="Hagai E."/>
            <person name="Leshkowitz D."/>
            <person name="Brodsky L."/>
            <person name="Galatenko V."/>
            <person name="Nikolaev V."/>
            <person name="Gutnick D.L."/>
            <person name="Lancet D."/>
            <person name="Ben-Jacob E."/>
        </authorList>
    </citation>
    <scope>NUCLEOTIDE SEQUENCE [LARGE SCALE GENOMIC DNA]</scope>
    <source>
        <strain evidence="3 4">C454</strain>
    </source>
</reference>
<dbReference type="InterPro" id="IPR014710">
    <property type="entry name" value="RmlC-like_jellyroll"/>
</dbReference>
<dbReference type="EMBL" id="AHKH01000008">
    <property type="protein sequence ID" value="EHQ63514.1"/>
    <property type="molecule type" value="Genomic_DNA"/>
</dbReference>
<dbReference type="Pfam" id="PF01050">
    <property type="entry name" value="MannoseP_isomer"/>
    <property type="match status" value="1"/>
</dbReference>
<dbReference type="CDD" id="cd02213">
    <property type="entry name" value="cupin_PMI_typeII_C"/>
    <property type="match status" value="1"/>
</dbReference>
<proteinExistence type="predicted"/>
<dbReference type="Gene3D" id="3.90.550.10">
    <property type="entry name" value="Spore Coat Polysaccharide Biosynthesis Protein SpsA, Chain A"/>
    <property type="match status" value="1"/>
</dbReference>
<comment type="caution">
    <text evidence="3">The sequence shown here is derived from an EMBL/GenBank/DDBJ whole genome shotgun (WGS) entry which is preliminary data.</text>
</comment>
<dbReference type="SUPFAM" id="SSF51182">
    <property type="entry name" value="RmlC-like cupins"/>
    <property type="match status" value="1"/>
</dbReference>
<evidence type="ECO:0000259" key="2">
    <source>
        <dbReference type="Pfam" id="PF01050"/>
    </source>
</evidence>
<dbReference type="GO" id="GO:0009298">
    <property type="term" value="P:GDP-mannose biosynthetic process"/>
    <property type="evidence" value="ECO:0007669"/>
    <property type="project" value="TreeGrafter"/>
</dbReference>
<dbReference type="InterPro" id="IPR001538">
    <property type="entry name" value="Man6P_isomerase-2_C"/>
</dbReference>
<dbReference type="PANTHER" id="PTHR46390:SF1">
    <property type="entry name" value="MANNOSE-1-PHOSPHATE GUANYLYLTRANSFERASE"/>
    <property type="match status" value="1"/>
</dbReference>
<dbReference type="Proteomes" id="UP000003900">
    <property type="component" value="Unassembled WGS sequence"/>
</dbReference>
<evidence type="ECO:0000313" key="4">
    <source>
        <dbReference type="Proteomes" id="UP000003900"/>
    </source>
</evidence>
<protein>
    <submittedName>
        <fullName evidence="3">Mannose-6-phosphate isomerase</fullName>
    </submittedName>
</protein>
<dbReference type="Gene3D" id="2.60.120.10">
    <property type="entry name" value="Jelly Rolls"/>
    <property type="match status" value="1"/>
</dbReference>
<dbReference type="InterPro" id="IPR011051">
    <property type="entry name" value="RmlC_Cupin_sf"/>
</dbReference>
<evidence type="ECO:0000259" key="1">
    <source>
        <dbReference type="Pfam" id="PF00483"/>
    </source>
</evidence>
<feature type="domain" description="Mannose-6-phosphate isomerase type II C-terminal" evidence="2">
    <location>
        <begin position="344"/>
        <end position="445"/>
    </location>
</feature>
<dbReference type="STRING" id="1131935.PDENDC454_05181"/>
<sequence length="450" mass="50500">MILLSGGSGKRLWPLSNDSRSKQFIKVNRSIEEDDRIRLSMLQRVWQQIEGAGLQHSAVIAAARTQEELIVTQLGAAAPLVLEPERRDTFPAIALACAYMHSEMRMSGDEVIVVMPVDVDVDDDYYEELKTMAAIAAQSEEGIVLMGIAPANPSEKYGYIIPAPGQASDQNLLKVQHFIEKPPSSEAEMWIGLGALWNAGVFAFRLEYILRILRQGGWPLRYDELVRQYHLLPSNSFDYEVVEKEARIAVKPFAGRWNDLGTWNEWTEQMKEQLYGKGVVSSDSENTHVINELDIPVVVLGISNAVVVASPDGILISDKAESVRLKQMVQTMSTRPMYKETLYGWYSILHMGEPTQDQQSLTKRVHIYAGKQISYQVHYKRSEMWTIVRGKAEVTVDGLSYTASAGDVVRILPGAKHGIKALTTVDLIEIQVGESIEEEDIVRFEYAQQI</sequence>
<dbReference type="Pfam" id="PF00483">
    <property type="entry name" value="NTP_transferase"/>
    <property type="match status" value="1"/>
</dbReference>
<evidence type="ECO:0000313" key="3">
    <source>
        <dbReference type="EMBL" id="EHQ63514.1"/>
    </source>
</evidence>
<dbReference type="GO" id="GO:0005976">
    <property type="term" value="P:polysaccharide metabolic process"/>
    <property type="evidence" value="ECO:0007669"/>
    <property type="project" value="InterPro"/>
</dbReference>
<keyword evidence="4" id="KW-1185">Reference proteome</keyword>